<comment type="caution">
    <text evidence="3">The sequence shown here is derived from an EMBL/GenBank/DDBJ whole genome shotgun (WGS) entry which is preliminary data.</text>
</comment>
<dbReference type="EMBL" id="JACCFO010000001">
    <property type="protein sequence ID" value="NYI98353.1"/>
    <property type="molecule type" value="Genomic_DNA"/>
</dbReference>
<dbReference type="PANTHER" id="PTHR48050">
    <property type="entry name" value="STEROL 3-BETA-GLUCOSYLTRANSFERASE"/>
    <property type="match status" value="1"/>
</dbReference>
<keyword evidence="3" id="KW-0328">Glycosyltransferase</keyword>
<dbReference type="EC" id="2.4.1.173" evidence="3"/>
<dbReference type="Gene3D" id="3.40.50.2000">
    <property type="entry name" value="Glycogen Phosphorylase B"/>
    <property type="match status" value="2"/>
</dbReference>
<evidence type="ECO:0000313" key="3">
    <source>
        <dbReference type="EMBL" id="NYI98353.1"/>
    </source>
</evidence>
<accession>A0A853BT86</accession>
<dbReference type="Pfam" id="PF03033">
    <property type="entry name" value="Glyco_transf_28"/>
    <property type="match status" value="1"/>
</dbReference>
<dbReference type="GO" id="GO:0033072">
    <property type="term" value="P:vancomycin biosynthetic process"/>
    <property type="evidence" value="ECO:0007669"/>
    <property type="project" value="UniProtKB-ARBA"/>
</dbReference>
<dbReference type="InterPro" id="IPR050426">
    <property type="entry name" value="Glycosyltransferase_28"/>
</dbReference>
<organism evidence="3 4">
    <name type="scientific">Streptomonospora nanhaiensis</name>
    <dbReference type="NCBI Taxonomy" id="1323731"/>
    <lineage>
        <taxon>Bacteria</taxon>
        <taxon>Bacillati</taxon>
        <taxon>Actinomycetota</taxon>
        <taxon>Actinomycetes</taxon>
        <taxon>Streptosporangiales</taxon>
        <taxon>Nocardiopsidaceae</taxon>
        <taxon>Streptomonospora</taxon>
    </lineage>
</organism>
<reference evidence="3 4" key="1">
    <citation type="submission" date="2020-07" db="EMBL/GenBank/DDBJ databases">
        <title>Sequencing the genomes of 1000 actinobacteria strains.</title>
        <authorList>
            <person name="Klenk H.-P."/>
        </authorList>
    </citation>
    <scope>NUCLEOTIDE SEQUENCE [LARGE SCALE GENOMIC DNA]</scope>
    <source>
        <strain evidence="3 4">DSM 45927</strain>
    </source>
</reference>
<dbReference type="GO" id="GO:0005975">
    <property type="term" value="P:carbohydrate metabolic process"/>
    <property type="evidence" value="ECO:0007669"/>
    <property type="project" value="InterPro"/>
</dbReference>
<evidence type="ECO:0000259" key="1">
    <source>
        <dbReference type="Pfam" id="PF03033"/>
    </source>
</evidence>
<sequence>MKALLLTHGTRGDVQPFLALARALRGAGHGALVAGPAASAPLAAEYGVDYHPVDDGPNALMGDPDLDGAMDTGLRGLRGTAEAVKVMRRIKPLMYRVYSDMADAAEGGADLVVHHPGMPGGHIAERLGVPAVPALLQPTWVPTSAFPAAGFPATRVPAALNRTTYRLLALSVRALAPVADRLRAERLGLPRRPGRDDILRQADGAPSTVLQGFSRHLLPAHTGYPDRVHTTGFWFLAAPGAALEPRVEEFLAAGPPPVFIGFSSMPGTDPARSGQVMAGAARAAGVRAVIASGWGGIDASAHSGDDVLVIDKAPHELLFPRCAAVVHHGGDGTTGAALAAGRPQVVCPFWGDQPFWAERAHASGIAVRPLRGQELTAERLAAAVAEAATTTALAERARDRGALARAEPGAEGAVAVLERVRSGLPA</sequence>
<keyword evidence="3" id="KW-0808">Transferase</keyword>
<dbReference type="RefSeq" id="WP_179769518.1">
    <property type="nucleotide sequence ID" value="NZ_JACCFO010000001.1"/>
</dbReference>
<keyword evidence="4" id="KW-1185">Reference proteome</keyword>
<dbReference type="CDD" id="cd03784">
    <property type="entry name" value="GT1_Gtf-like"/>
    <property type="match status" value="1"/>
</dbReference>
<evidence type="ECO:0000313" key="4">
    <source>
        <dbReference type="Proteomes" id="UP000575985"/>
    </source>
</evidence>
<dbReference type="FunFam" id="3.40.50.2000:FF:000009">
    <property type="entry name" value="Sterol 3-beta-glucosyltransferase UGT80A2"/>
    <property type="match status" value="1"/>
</dbReference>
<dbReference type="AlphaFoldDB" id="A0A853BT86"/>
<dbReference type="GO" id="GO:0016906">
    <property type="term" value="F:sterol 3-beta-glucosyltransferase activity"/>
    <property type="evidence" value="ECO:0007669"/>
    <property type="project" value="UniProtKB-EC"/>
</dbReference>
<dbReference type="Proteomes" id="UP000575985">
    <property type="component" value="Unassembled WGS sequence"/>
</dbReference>
<evidence type="ECO:0000259" key="2">
    <source>
        <dbReference type="Pfam" id="PF06722"/>
    </source>
</evidence>
<protein>
    <submittedName>
        <fullName evidence="3">Sterol 3beta-glucosyltransferase</fullName>
        <ecNumber evidence="3">2.4.1.173</ecNumber>
    </submittedName>
</protein>
<dbReference type="SUPFAM" id="SSF53756">
    <property type="entry name" value="UDP-Glycosyltransferase/glycogen phosphorylase"/>
    <property type="match status" value="1"/>
</dbReference>
<dbReference type="InterPro" id="IPR002213">
    <property type="entry name" value="UDP_glucos_trans"/>
</dbReference>
<feature type="domain" description="Glycosyltransferase family 28 N-terminal" evidence="1">
    <location>
        <begin position="4"/>
        <end position="95"/>
    </location>
</feature>
<feature type="domain" description="Erythromycin biosynthesis protein CIII-like C-terminal" evidence="2">
    <location>
        <begin position="302"/>
        <end position="408"/>
    </location>
</feature>
<dbReference type="InterPro" id="IPR010610">
    <property type="entry name" value="EryCIII-like_C"/>
</dbReference>
<gene>
    <name evidence="3" type="ORF">HNR12_004630</name>
</gene>
<proteinExistence type="predicted"/>
<dbReference type="Pfam" id="PF06722">
    <property type="entry name" value="EryCIII-like_C"/>
    <property type="match status" value="1"/>
</dbReference>
<dbReference type="PANTHER" id="PTHR48050:SF13">
    <property type="entry name" value="STEROL 3-BETA-GLUCOSYLTRANSFERASE UGT80A2"/>
    <property type="match status" value="1"/>
</dbReference>
<dbReference type="InterPro" id="IPR004276">
    <property type="entry name" value="GlycoTrans_28_N"/>
</dbReference>
<name>A0A853BT86_9ACTN</name>